<organism evidence="1 2">
    <name type="scientific">Scleroderma citrinum Foug A</name>
    <dbReference type="NCBI Taxonomy" id="1036808"/>
    <lineage>
        <taxon>Eukaryota</taxon>
        <taxon>Fungi</taxon>
        <taxon>Dikarya</taxon>
        <taxon>Basidiomycota</taxon>
        <taxon>Agaricomycotina</taxon>
        <taxon>Agaricomycetes</taxon>
        <taxon>Agaricomycetidae</taxon>
        <taxon>Boletales</taxon>
        <taxon>Sclerodermatineae</taxon>
        <taxon>Sclerodermataceae</taxon>
        <taxon>Scleroderma</taxon>
    </lineage>
</organism>
<keyword evidence="2" id="KW-1185">Reference proteome</keyword>
<dbReference type="PANTHER" id="PTHR33835:SF1">
    <property type="entry name" value="METALLO-BETA-LACTAMASE DOMAIN-CONTAINING PROTEIN"/>
    <property type="match status" value="1"/>
</dbReference>
<reference evidence="1 2" key="1">
    <citation type="submission" date="2014-04" db="EMBL/GenBank/DDBJ databases">
        <authorList>
            <consortium name="DOE Joint Genome Institute"/>
            <person name="Kuo A."/>
            <person name="Kohler A."/>
            <person name="Nagy L.G."/>
            <person name="Floudas D."/>
            <person name="Copeland A."/>
            <person name="Barry K.W."/>
            <person name="Cichocki N."/>
            <person name="Veneault-Fourrey C."/>
            <person name="LaButti K."/>
            <person name="Lindquist E.A."/>
            <person name="Lipzen A."/>
            <person name="Lundell T."/>
            <person name="Morin E."/>
            <person name="Murat C."/>
            <person name="Sun H."/>
            <person name="Tunlid A."/>
            <person name="Henrissat B."/>
            <person name="Grigoriev I.V."/>
            <person name="Hibbett D.S."/>
            <person name="Martin F."/>
            <person name="Nordberg H.P."/>
            <person name="Cantor M.N."/>
            <person name="Hua S.X."/>
        </authorList>
    </citation>
    <scope>NUCLEOTIDE SEQUENCE [LARGE SCALE GENOMIC DNA]</scope>
    <source>
        <strain evidence="1 2">Foug A</strain>
    </source>
</reference>
<dbReference type="AlphaFoldDB" id="A0A0C3CV98"/>
<sequence length="237" mass="27088">MNDTVIREVTKDVWTFSRPFARYGILPMGGRSTAVKLSDGNVWVLASTPLTAETKSKIDELGRVKYIVNADAVHYLYLAEFQRAYPDAKLIGVADTLKRLSDRTIRFDGLWGRDPPSTEYGFENDIKHCHFSGFRNKDVAFLHVASKSLIEADLLLNLPAKEQYSKCSSWILQATLKPNSWTHQKVLQGLVIDMEAMKRDARKVASWDFERIIPCHGDVIERDGNKAWRDAYKFFID</sequence>
<dbReference type="OrthoDB" id="421671at2759"/>
<proteinExistence type="predicted"/>
<dbReference type="InterPro" id="IPR025638">
    <property type="entry name" value="DUF4336"/>
</dbReference>
<gene>
    <name evidence="1" type="ORF">SCLCIDRAFT_1223696</name>
</gene>
<reference evidence="2" key="2">
    <citation type="submission" date="2015-01" db="EMBL/GenBank/DDBJ databases">
        <title>Evolutionary Origins and Diversification of the Mycorrhizal Mutualists.</title>
        <authorList>
            <consortium name="DOE Joint Genome Institute"/>
            <consortium name="Mycorrhizal Genomics Consortium"/>
            <person name="Kohler A."/>
            <person name="Kuo A."/>
            <person name="Nagy L.G."/>
            <person name="Floudas D."/>
            <person name="Copeland A."/>
            <person name="Barry K.W."/>
            <person name="Cichocki N."/>
            <person name="Veneault-Fourrey C."/>
            <person name="LaButti K."/>
            <person name="Lindquist E.A."/>
            <person name="Lipzen A."/>
            <person name="Lundell T."/>
            <person name="Morin E."/>
            <person name="Murat C."/>
            <person name="Riley R."/>
            <person name="Ohm R."/>
            <person name="Sun H."/>
            <person name="Tunlid A."/>
            <person name="Henrissat B."/>
            <person name="Grigoriev I.V."/>
            <person name="Hibbett D.S."/>
            <person name="Martin F."/>
        </authorList>
    </citation>
    <scope>NUCLEOTIDE SEQUENCE [LARGE SCALE GENOMIC DNA]</scope>
    <source>
        <strain evidence="2">Foug A</strain>
    </source>
</reference>
<protein>
    <recommendedName>
        <fullName evidence="3">DUF4336 domain-containing protein</fullName>
    </recommendedName>
</protein>
<dbReference type="SUPFAM" id="SSF56281">
    <property type="entry name" value="Metallo-hydrolase/oxidoreductase"/>
    <property type="match status" value="1"/>
</dbReference>
<dbReference type="EMBL" id="KN822209">
    <property type="protein sequence ID" value="KIM52495.1"/>
    <property type="molecule type" value="Genomic_DNA"/>
</dbReference>
<dbReference type="Proteomes" id="UP000053989">
    <property type="component" value="Unassembled WGS sequence"/>
</dbReference>
<dbReference type="InterPro" id="IPR036866">
    <property type="entry name" value="RibonucZ/Hydroxyglut_hydro"/>
</dbReference>
<evidence type="ECO:0000313" key="2">
    <source>
        <dbReference type="Proteomes" id="UP000053989"/>
    </source>
</evidence>
<dbReference type="PANTHER" id="PTHR33835">
    <property type="entry name" value="YALI0C07656P"/>
    <property type="match status" value="1"/>
</dbReference>
<evidence type="ECO:0000313" key="1">
    <source>
        <dbReference type="EMBL" id="KIM52495.1"/>
    </source>
</evidence>
<dbReference type="HOGENOM" id="CLU_056292_1_0_1"/>
<dbReference type="InParanoid" id="A0A0C3CV98"/>
<accession>A0A0C3CV98</accession>
<name>A0A0C3CV98_9AGAM</name>
<evidence type="ECO:0008006" key="3">
    <source>
        <dbReference type="Google" id="ProtNLM"/>
    </source>
</evidence>